<dbReference type="InterPro" id="IPR014710">
    <property type="entry name" value="RmlC-like_jellyroll"/>
</dbReference>
<dbReference type="SMART" id="SM00100">
    <property type="entry name" value="cNMP"/>
    <property type="match status" value="1"/>
</dbReference>
<evidence type="ECO:0000313" key="6">
    <source>
        <dbReference type="EMBL" id="HJH23529.1"/>
    </source>
</evidence>
<dbReference type="Gene3D" id="2.60.120.10">
    <property type="entry name" value="Jelly Rolls"/>
    <property type="match status" value="1"/>
</dbReference>
<feature type="domain" description="Cyclic nucleotide-binding" evidence="4">
    <location>
        <begin position="20"/>
        <end position="140"/>
    </location>
</feature>
<dbReference type="InterPro" id="IPR000595">
    <property type="entry name" value="cNMP-bd_dom"/>
</dbReference>
<dbReference type="Gene3D" id="1.10.10.10">
    <property type="entry name" value="Winged helix-like DNA-binding domain superfamily/Winged helix DNA-binding domain"/>
    <property type="match status" value="1"/>
</dbReference>
<gene>
    <name evidence="6" type="ORF">K8U84_03140</name>
</gene>
<proteinExistence type="predicted"/>
<sequence length="229" mass="26131">MAQAKLTYTVAPQYLQSHPLFKDWGAEELGRFYEQCHRVGFAENEYLFKRDQGCIAFYIVETGAVQLQWQTQTNQVKSLHYRTTGGAVGDACVLMGDTYRVDALALEPTVALKVTKQHFYTWLANHPLLMMGLVAQLSQNLCYLFGDVMTMHSVSGTQRVIHYLVDRIPLKKHQRIELDRSKAHIAASLNLTPEHFSRILNDLIKNKFIEVTGRQVIVKDLDGLLGYTR</sequence>
<accession>A0A9D2VFH8</accession>
<keyword evidence="3" id="KW-0804">Transcription</keyword>
<dbReference type="AlphaFoldDB" id="A0A9D2VFH8"/>
<dbReference type="InterPro" id="IPR018490">
    <property type="entry name" value="cNMP-bd_dom_sf"/>
</dbReference>
<dbReference type="InterPro" id="IPR036390">
    <property type="entry name" value="WH_DNA-bd_sf"/>
</dbReference>
<dbReference type="SUPFAM" id="SSF51206">
    <property type="entry name" value="cAMP-binding domain-like"/>
    <property type="match status" value="1"/>
</dbReference>
<dbReference type="Proteomes" id="UP000700248">
    <property type="component" value="Unassembled WGS sequence"/>
</dbReference>
<evidence type="ECO:0000259" key="5">
    <source>
        <dbReference type="PROSITE" id="PS51063"/>
    </source>
</evidence>
<evidence type="ECO:0000256" key="1">
    <source>
        <dbReference type="ARBA" id="ARBA00023015"/>
    </source>
</evidence>
<dbReference type="InterPro" id="IPR012318">
    <property type="entry name" value="HTH_CRP"/>
</dbReference>
<dbReference type="Pfam" id="PF00027">
    <property type="entry name" value="cNMP_binding"/>
    <property type="match status" value="1"/>
</dbReference>
<reference evidence="6" key="1">
    <citation type="journal article" date="2021" name="PeerJ">
        <title>Extensive microbial diversity within the chicken gut microbiome revealed by metagenomics and culture.</title>
        <authorList>
            <person name="Gilroy R."/>
            <person name="Ravi A."/>
            <person name="Getino M."/>
            <person name="Pursley I."/>
            <person name="Horton D.L."/>
            <person name="Alikhan N.F."/>
            <person name="Baker D."/>
            <person name="Gharbi K."/>
            <person name="Hall N."/>
            <person name="Watson M."/>
            <person name="Adriaenssens E.M."/>
            <person name="Foster-Nyarko E."/>
            <person name="Jarju S."/>
            <person name="Secka A."/>
            <person name="Antonio M."/>
            <person name="Oren A."/>
            <person name="Chaudhuri R.R."/>
            <person name="La Ragione R."/>
            <person name="Hildebrand F."/>
            <person name="Pallen M.J."/>
        </authorList>
    </citation>
    <scope>NUCLEOTIDE SEQUENCE</scope>
    <source>
        <strain evidence="6">CHK175-13533</strain>
    </source>
</reference>
<dbReference type="InterPro" id="IPR036388">
    <property type="entry name" value="WH-like_DNA-bd_sf"/>
</dbReference>
<evidence type="ECO:0000259" key="4">
    <source>
        <dbReference type="PROSITE" id="PS50042"/>
    </source>
</evidence>
<evidence type="ECO:0000256" key="3">
    <source>
        <dbReference type="ARBA" id="ARBA00023163"/>
    </source>
</evidence>
<dbReference type="PROSITE" id="PS50042">
    <property type="entry name" value="CNMP_BINDING_3"/>
    <property type="match status" value="1"/>
</dbReference>
<reference evidence="6" key="2">
    <citation type="submission" date="2021-09" db="EMBL/GenBank/DDBJ databases">
        <authorList>
            <person name="Gilroy R."/>
        </authorList>
    </citation>
    <scope>NUCLEOTIDE SEQUENCE</scope>
    <source>
        <strain evidence="6">CHK175-13533</strain>
    </source>
</reference>
<dbReference type="CDD" id="cd00038">
    <property type="entry name" value="CAP_ED"/>
    <property type="match status" value="1"/>
</dbReference>
<dbReference type="RefSeq" id="WP_276830223.1">
    <property type="nucleotide sequence ID" value="NZ_DYTQ01000041.1"/>
</dbReference>
<keyword evidence="2" id="KW-0238">DNA-binding</keyword>
<dbReference type="GO" id="GO:0006355">
    <property type="term" value="P:regulation of DNA-templated transcription"/>
    <property type="evidence" value="ECO:0007669"/>
    <property type="project" value="InterPro"/>
</dbReference>
<evidence type="ECO:0000256" key="2">
    <source>
        <dbReference type="ARBA" id="ARBA00023125"/>
    </source>
</evidence>
<organism evidence="6 7">
    <name type="scientific">Paenalcaligenes hominis</name>
    <dbReference type="NCBI Taxonomy" id="643674"/>
    <lineage>
        <taxon>Bacteria</taxon>
        <taxon>Pseudomonadati</taxon>
        <taxon>Pseudomonadota</taxon>
        <taxon>Betaproteobacteria</taxon>
        <taxon>Burkholderiales</taxon>
        <taxon>Alcaligenaceae</taxon>
        <taxon>Paenalcaligenes</taxon>
    </lineage>
</organism>
<protein>
    <submittedName>
        <fullName evidence="6">Crp/Fnr family transcriptional regulator</fullName>
    </submittedName>
</protein>
<evidence type="ECO:0000313" key="7">
    <source>
        <dbReference type="Proteomes" id="UP000700248"/>
    </source>
</evidence>
<dbReference type="EMBL" id="DYTQ01000041">
    <property type="protein sequence ID" value="HJH23529.1"/>
    <property type="molecule type" value="Genomic_DNA"/>
</dbReference>
<keyword evidence="1" id="KW-0805">Transcription regulation</keyword>
<feature type="domain" description="HTH crp-type" evidence="5">
    <location>
        <begin position="154"/>
        <end position="222"/>
    </location>
</feature>
<dbReference type="GO" id="GO:0003677">
    <property type="term" value="F:DNA binding"/>
    <property type="evidence" value="ECO:0007669"/>
    <property type="project" value="UniProtKB-KW"/>
</dbReference>
<name>A0A9D2VFH8_9BURK</name>
<dbReference type="SUPFAM" id="SSF46785">
    <property type="entry name" value="Winged helix' DNA-binding domain"/>
    <property type="match status" value="1"/>
</dbReference>
<dbReference type="Pfam" id="PF13545">
    <property type="entry name" value="HTH_Crp_2"/>
    <property type="match status" value="1"/>
</dbReference>
<dbReference type="PROSITE" id="PS51063">
    <property type="entry name" value="HTH_CRP_2"/>
    <property type="match status" value="1"/>
</dbReference>
<comment type="caution">
    <text evidence="6">The sequence shown here is derived from an EMBL/GenBank/DDBJ whole genome shotgun (WGS) entry which is preliminary data.</text>
</comment>
<dbReference type="SMART" id="SM00419">
    <property type="entry name" value="HTH_CRP"/>
    <property type="match status" value="1"/>
</dbReference>